<dbReference type="eggNOG" id="COG1960">
    <property type="taxonomic scope" value="Bacteria"/>
</dbReference>
<dbReference type="AlphaFoldDB" id="Q13GS5"/>
<evidence type="ECO:0000256" key="3">
    <source>
        <dbReference type="ARBA" id="ARBA00022630"/>
    </source>
</evidence>
<dbReference type="Gene3D" id="2.40.110.10">
    <property type="entry name" value="Butyryl-CoA Dehydrogenase, subunit A, domain 2"/>
    <property type="match status" value="1"/>
</dbReference>
<dbReference type="Gene3D" id="1.10.540.10">
    <property type="entry name" value="Acyl-CoA dehydrogenase/oxidase, N-terminal domain"/>
    <property type="match status" value="1"/>
</dbReference>
<organism evidence="9 10">
    <name type="scientific">Paraburkholderia xenovorans (strain LB400)</name>
    <dbReference type="NCBI Taxonomy" id="266265"/>
    <lineage>
        <taxon>Bacteria</taxon>
        <taxon>Pseudomonadati</taxon>
        <taxon>Pseudomonadota</taxon>
        <taxon>Betaproteobacteria</taxon>
        <taxon>Burkholderiales</taxon>
        <taxon>Burkholderiaceae</taxon>
        <taxon>Paraburkholderia</taxon>
    </lineage>
</organism>
<evidence type="ECO:0000256" key="4">
    <source>
        <dbReference type="ARBA" id="ARBA00022827"/>
    </source>
</evidence>
<dbReference type="STRING" id="266265.Bxe_C0833"/>
<dbReference type="EMBL" id="CP000272">
    <property type="protein sequence ID" value="ABE36714.1"/>
    <property type="molecule type" value="Genomic_DNA"/>
</dbReference>
<keyword evidence="3" id="KW-0285">Flavoprotein</keyword>
<dbReference type="InterPro" id="IPR036250">
    <property type="entry name" value="AcylCo_DH-like_C"/>
</dbReference>
<dbReference type="Pfam" id="PF02770">
    <property type="entry name" value="Acyl-CoA_dh_M"/>
    <property type="match status" value="1"/>
</dbReference>
<dbReference type="Proteomes" id="UP000001817">
    <property type="component" value="Chromosome 3"/>
</dbReference>
<dbReference type="GO" id="GO:0050660">
    <property type="term" value="F:flavin adenine dinucleotide binding"/>
    <property type="evidence" value="ECO:0007669"/>
    <property type="project" value="InterPro"/>
</dbReference>
<evidence type="ECO:0000256" key="5">
    <source>
        <dbReference type="ARBA" id="ARBA00023002"/>
    </source>
</evidence>
<evidence type="ECO:0000313" key="10">
    <source>
        <dbReference type="Proteomes" id="UP000001817"/>
    </source>
</evidence>
<dbReference type="InterPro" id="IPR009100">
    <property type="entry name" value="AcylCoA_DH/oxidase_NM_dom_sf"/>
</dbReference>
<dbReference type="SUPFAM" id="SSF47203">
    <property type="entry name" value="Acyl-CoA dehydrogenase C-terminal domain-like"/>
    <property type="match status" value="1"/>
</dbReference>
<dbReference type="InterPro" id="IPR046373">
    <property type="entry name" value="Acyl-CoA_Oxase/DH_mid-dom_sf"/>
</dbReference>
<name>Q13GS5_PARXL</name>
<dbReference type="GO" id="GO:0003995">
    <property type="term" value="F:acyl-CoA dehydrogenase activity"/>
    <property type="evidence" value="ECO:0007669"/>
    <property type="project" value="InterPro"/>
</dbReference>
<proteinExistence type="inferred from homology"/>
<dbReference type="SUPFAM" id="SSF56645">
    <property type="entry name" value="Acyl-CoA dehydrogenase NM domain-like"/>
    <property type="match status" value="1"/>
</dbReference>
<protein>
    <submittedName>
        <fullName evidence="9">Acyl-CoA dehydrogenase</fullName>
    </submittedName>
</protein>
<keyword evidence="4" id="KW-0274">FAD</keyword>
<evidence type="ECO:0000256" key="1">
    <source>
        <dbReference type="ARBA" id="ARBA00001974"/>
    </source>
</evidence>
<dbReference type="InterPro" id="IPR006089">
    <property type="entry name" value="Acyl-CoA_DH_CS"/>
</dbReference>
<dbReference type="RefSeq" id="WP_011493966.1">
    <property type="nucleotide sequence ID" value="NC_007953.1"/>
</dbReference>
<sequence>MTFMTEERRLIQASARQFAREVVLPLANRLDPLKEDIPMSLRERMAGLGYFGILIPEEYGGLGLGVSEYCLITEELSRAWMSVGSIIRNLGLMVVQGMTDGQRQRWLPRMACGEFLGALAMSEPNAGSDVAALTTRAIPDGDGWRITGSKCWCTFADGADYIVVIARTARVTDVARRHQGLSAFLIEKPRGALPAGVIGSPMPKIGYYGWKTWELSFDDVYVGPETLIGEPGRAFYYVAHGLETARAHTAARSIGLAQGALEDALDYATQRVQFGHPIGDFQALRFRLADMATRVETARQLLRSVCEQIDSGVRCEKEAAMAKYYAAEISETVTSDALQIHGGAGYTTHFAVERYWRDARLTKIFEGTSEIQLRIISDHLLGKVA</sequence>
<dbReference type="Pfam" id="PF02771">
    <property type="entry name" value="Acyl-CoA_dh_N"/>
    <property type="match status" value="1"/>
</dbReference>
<dbReference type="PROSITE" id="PS00072">
    <property type="entry name" value="ACYL_COA_DH_1"/>
    <property type="match status" value="1"/>
</dbReference>
<comment type="similarity">
    <text evidence="2">Belongs to the acyl-CoA dehydrogenase family.</text>
</comment>
<dbReference type="Pfam" id="PF00441">
    <property type="entry name" value="Acyl-CoA_dh_1"/>
    <property type="match status" value="1"/>
</dbReference>
<feature type="domain" description="Acyl-CoA dehydrogenase/oxidase C-terminal" evidence="6">
    <location>
        <begin position="235"/>
        <end position="380"/>
    </location>
</feature>
<accession>Q13GS5</accession>
<dbReference type="KEGG" id="bxb:DR64_7610"/>
<keyword evidence="10" id="KW-1185">Reference proteome</keyword>
<evidence type="ECO:0000313" key="9">
    <source>
        <dbReference type="EMBL" id="ABE36714.1"/>
    </source>
</evidence>
<dbReference type="PANTHER" id="PTHR43884:SF12">
    <property type="entry name" value="ISOVALERYL-COA DEHYDROGENASE, MITOCHONDRIAL-RELATED"/>
    <property type="match status" value="1"/>
</dbReference>
<evidence type="ECO:0000259" key="6">
    <source>
        <dbReference type="Pfam" id="PF00441"/>
    </source>
</evidence>
<dbReference type="InterPro" id="IPR009075">
    <property type="entry name" value="AcylCo_DH/oxidase_C"/>
</dbReference>
<dbReference type="KEGG" id="bxe:Bxe_C0833"/>
<feature type="domain" description="Acyl-CoA dehydrogenase/oxidase N-terminal" evidence="8">
    <location>
        <begin position="5"/>
        <end position="114"/>
    </location>
</feature>
<dbReference type="PATRIC" id="fig|266265.5.peg.8598"/>
<dbReference type="InterPro" id="IPR006091">
    <property type="entry name" value="Acyl-CoA_Oxase/DH_mid-dom"/>
</dbReference>
<feature type="domain" description="Acyl-CoA oxidase/dehydrogenase middle" evidence="7">
    <location>
        <begin position="118"/>
        <end position="220"/>
    </location>
</feature>
<reference evidence="9 10" key="1">
    <citation type="journal article" date="2006" name="Proc. Natl. Acad. Sci. U.S.A.">
        <title>Burkholderia xenovorans LB400 harbors a multi-replicon, 9.73-Mbp genome shaped for versatility.</title>
        <authorList>
            <person name="Chain P.S."/>
            <person name="Denef V.J."/>
            <person name="Konstantinidis K.T."/>
            <person name="Vergez L.M."/>
            <person name="Agullo L."/>
            <person name="Reyes V.L."/>
            <person name="Hauser L."/>
            <person name="Cordova M."/>
            <person name="Gomez L."/>
            <person name="Gonzalez M."/>
            <person name="Land M."/>
            <person name="Lao V."/>
            <person name="Larimer F."/>
            <person name="LiPuma J.J."/>
            <person name="Mahenthiralingam E."/>
            <person name="Malfatti S.A."/>
            <person name="Marx C.J."/>
            <person name="Parnell J.J."/>
            <person name="Ramette A."/>
            <person name="Richardson P."/>
            <person name="Seeger M."/>
            <person name="Smith D."/>
            <person name="Spilker T."/>
            <person name="Sul W.J."/>
            <person name="Tsoi T.V."/>
            <person name="Ulrich L.E."/>
            <person name="Zhulin I.B."/>
            <person name="Tiedje J.M."/>
        </authorList>
    </citation>
    <scope>NUCLEOTIDE SEQUENCE [LARGE SCALE GENOMIC DNA]</scope>
    <source>
        <strain evidence="9 10">LB400</strain>
    </source>
</reference>
<dbReference type="PANTHER" id="PTHR43884">
    <property type="entry name" value="ACYL-COA DEHYDROGENASE"/>
    <property type="match status" value="1"/>
</dbReference>
<dbReference type="OrthoDB" id="9770681at2"/>
<dbReference type="FunFam" id="1.20.140.10:FF:000001">
    <property type="entry name" value="Acyl-CoA dehydrogenase"/>
    <property type="match status" value="1"/>
</dbReference>
<gene>
    <name evidence="9" type="ORF">Bxe_C0833</name>
</gene>
<evidence type="ECO:0000256" key="2">
    <source>
        <dbReference type="ARBA" id="ARBA00009347"/>
    </source>
</evidence>
<dbReference type="InterPro" id="IPR037069">
    <property type="entry name" value="AcylCoA_DH/ox_N_sf"/>
</dbReference>
<evidence type="ECO:0000259" key="8">
    <source>
        <dbReference type="Pfam" id="PF02771"/>
    </source>
</evidence>
<comment type="cofactor">
    <cofactor evidence="1">
        <name>FAD</name>
        <dbReference type="ChEBI" id="CHEBI:57692"/>
    </cofactor>
</comment>
<dbReference type="PIRSF" id="PIRSF016578">
    <property type="entry name" value="HsaA"/>
    <property type="match status" value="1"/>
</dbReference>
<dbReference type="Gene3D" id="1.20.140.10">
    <property type="entry name" value="Butyryl-CoA Dehydrogenase, subunit A, domain 3"/>
    <property type="match status" value="1"/>
</dbReference>
<keyword evidence="5" id="KW-0560">Oxidoreductase</keyword>
<evidence type="ECO:0000259" key="7">
    <source>
        <dbReference type="Pfam" id="PF02770"/>
    </source>
</evidence>
<dbReference type="InterPro" id="IPR013786">
    <property type="entry name" value="AcylCoA_DH/ox_N"/>
</dbReference>